<organism evidence="1 2">
    <name type="scientific">Rhamnella rubrinervis</name>
    <dbReference type="NCBI Taxonomy" id="2594499"/>
    <lineage>
        <taxon>Eukaryota</taxon>
        <taxon>Viridiplantae</taxon>
        <taxon>Streptophyta</taxon>
        <taxon>Embryophyta</taxon>
        <taxon>Tracheophyta</taxon>
        <taxon>Spermatophyta</taxon>
        <taxon>Magnoliopsida</taxon>
        <taxon>eudicotyledons</taxon>
        <taxon>Gunneridae</taxon>
        <taxon>Pentapetalae</taxon>
        <taxon>rosids</taxon>
        <taxon>fabids</taxon>
        <taxon>Rosales</taxon>
        <taxon>Rhamnaceae</taxon>
        <taxon>rhamnoid group</taxon>
        <taxon>Rhamneae</taxon>
        <taxon>Rhamnella</taxon>
    </lineage>
</organism>
<proteinExistence type="predicted"/>
<name>A0A8K0MT49_9ROSA</name>
<accession>A0A8K0MT49</accession>
<dbReference type="Proteomes" id="UP000796880">
    <property type="component" value="Unassembled WGS sequence"/>
</dbReference>
<dbReference type="AlphaFoldDB" id="A0A8K0MT49"/>
<reference evidence="1" key="1">
    <citation type="submission" date="2020-03" db="EMBL/GenBank/DDBJ databases">
        <title>A high-quality chromosome-level genome assembly of a woody plant with both climbing and erect habits, Rhamnella rubrinervis.</title>
        <authorList>
            <person name="Lu Z."/>
            <person name="Yang Y."/>
            <person name="Zhu X."/>
            <person name="Sun Y."/>
        </authorList>
    </citation>
    <scope>NUCLEOTIDE SEQUENCE</scope>
    <source>
        <strain evidence="1">BYM</strain>
        <tissue evidence="1">Leaf</tissue>
    </source>
</reference>
<protein>
    <submittedName>
        <fullName evidence="1">Uncharacterized protein</fullName>
    </submittedName>
</protein>
<comment type="caution">
    <text evidence="1">The sequence shown here is derived from an EMBL/GenBank/DDBJ whole genome shotgun (WGS) entry which is preliminary data.</text>
</comment>
<keyword evidence="2" id="KW-1185">Reference proteome</keyword>
<evidence type="ECO:0000313" key="1">
    <source>
        <dbReference type="EMBL" id="KAF3457956.1"/>
    </source>
</evidence>
<sequence length="74" mass="8190">MVWSSWVPSLIIYKENKVLVVEPSGFVNGIVECDWVDGAEIVVGAPPEVVEEQVPHDPVRLGVMVKMIDSTQLE</sequence>
<evidence type="ECO:0000313" key="2">
    <source>
        <dbReference type="Proteomes" id="UP000796880"/>
    </source>
</evidence>
<dbReference type="EMBL" id="VOIH02000001">
    <property type="protein sequence ID" value="KAF3457956.1"/>
    <property type="molecule type" value="Genomic_DNA"/>
</dbReference>
<gene>
    <name evidence="1" type="ORF">FNV43_RR02618</name>
</gene>